<protein>
    <submittedName>
        <fullName evidence="1">Uncharacterized protein</fullName>
    </submittedName>
</protein>
<name>A0A223LFA4_9CAUD</name>
<dbReference type="RefSeq" id="YP_009834670.1">
    <property type="nucleotide sequence ID" value="NC_048673.1"/>
</dbReference>
<organism evidence="1 2">
    <name type="scientific">Aeromonas phage AS-zj</name>
    <dbReference type="NCBI Taxonomy" id="2024208"/>
    <lineage>
        <taxon>Viruses</taxon>
        <taxon>Duplodnaviria</taxon>
        <taxon>Heunggongvirae</taxon>
        <taxon>Uroviricota</taxon>
        <taxon>Caudoviricetes</taxon>
        <taxon>Pantevenvirales</taxon>
        <taxon>Straboviridae</taxon>
        <taxon>Emmerichvirinae</taxon>
        <taxon>Ceceduovirus</taxon>
        <taxon>Ceceduovirus aszj</taxon>
    </lineage>
</organism>
<reference evidence="1 2" key="1">
    <citation type="submission" date="2017-07" db="EMBL/GenBank/DDBJ databases">
        <title>In vitro design and evaluation of phage cocktails against multidrug-resistant Aeromonas salmonicida.</title>
        <authorList>
            <person name="Chen L."/>
            <person name="Yuan S."/>
            <person name="Ma Y."/>
        </authorList>
    </citation>
    <scope>NUCLEOTIDE SEQUENCE [LARGE SCALE GENOMIC DNA]</scope>
</reference>
<accession>A0A223LFA4</accession>
<dbReference type="Gene3D" id="2.60.120.260">
    <property type="entry name" value="Galactose-binding domain-like"/>
    <property type="match status" value="1"/>
</dbReference>
<dbReference type="KEGG" id="vg:55604737"/>
<evidence type="ECO:0000313" key="1">
    <source>
        <dbReference type="EMBL" id="ASU00182.1"/>
    </source>
</evidence>
<keyword evidence="2" id="KW-1185">Reference proteome</keyword>
<sequence>MANKVYKNGVVHDTIPSIYKNNWHRSVPWVFSNGAWHRAYDLGDENLLANSRMLNGTDIFCYSDGVVIGNVPPCYTVYNNSTNTGNNAFAISFNQDNENTKGYTFRTIDSRMFFQTRISLKAGKTYTASVMVKNNDLTLVHSGVLADIYMDNGDPIDNYLTFKTKFDNNPLIGDERTRIYSTFTAKKDCLIQFNFGVGVRYNTNGDFSFDSPMVTNTNILIDYQPTPHVLTNEAIILNRDAGFSTTGSLMVANKTHKVSGGLVIGDIATELVIASKNIGGISTGMGINLETNTFWVKTPDGVYHTKPLKRPLPRNNSIGVSVWFDVSNGFAQNIRLYVNGEVYARITDPYLSLDTGLNTVFGLNSNNITIEQFEIYMDGNSHLFNISNQGNGKLVSTDGKLVLDIVGDTIWWSTVAPKITKQPQVIYNAQVGDTVVIESDCDRFSTVQWKTSRGVEVGNSKNLEIEVTPTLDTSIFYYAIYKNSYGQVTTRSTRIQIS</sequence>
<evidence type="ECO:0000313" key="2">
    <source>
        <dbReference type="Proteomes" id="UP000226092"/>
    </source>
</evidence>
<dbReference type="Proteomes" id="UP000226092">
    <property type="component" value="Segment"/>
</dbReference>
<proteinExistence type="predicted"/>
<dbReference type="GeneID" id="55604737"/>
<dbReference type="EMBL" id="MF448340">
    <property type="protein sequence ID" value="ASU00182.1"/>
    <property type="molecule type" value="Genomic_DNA"/>
</dbReference>